<dbReference type="GeneTree" id="ENSGT01130000278303"/>
<evidence type="ECO:0000313" key="19">
    <source>
        <dbReference type="Proteomes" id="UP000264820"/>
    </source>
</evidence>
<feature type="transmembrane region" description="Helical" evidence="16">
    <location>
        <begin position="248"/>
        <end position="266"/>
    </location>
</feature>
<evidence type="ECO:0000256" key="4">
    <source>
        <dbReference type="ARBA" id="ARBA00022475"/>
    </source>
</evidence>
<keyword evidence="3" id="KW-0217">Developmental protein</keyword>
<feature type="transmembrane region" description="Helical" evidence="16">
    <location>
        <begin position="68"/>
        <end position="90"/>
    </location>
</feature>
<dbReference type="GO" id="GO:0007204">
    <property type="term" value="P:positive regulation of cytosolic calcium ion concentration"/>
    <property type="evidence" value="ECO:0007669"/>
    <property type="project" value="TreeGrafter"/>
</dbReference>
<feature type="transmembrane region" description="Helical" evidence="16">
    <location>
        <begin position="106"/>
        <end position="127"/>
    </location>
</feature>
<reference evidence="18" key="1">
    <citation type="submission" date="2025-08" db="UniProtKB">
        <authorList>
            <consortium name="Ensembl"/>
        </authorList>
    </citation>
    <scope>IDENTIFICATION</scope>
</reference>
<keyword evidence="5" id="KW-0037">Angiogenesis</keyword>
<dbReference type="GO" id="GO:0009897">
    <property type="term" value="C:external side of plasma membrane"/>
    <property type="evidence" value="ECO:0007669"/>
    <property type="project" value="TreeGrafter"/>
</dbReference>
<keyword evidence="12" id="KW-0325">Glycoprotein</keyword>
<evidence type="ECO:0000256" key="12">
    <source>
        <dbReference type="ARBA" id="ARBA00023180"/>
    </source>
</evidence>
<proteinExistence type="inferred from homology"/>
<dbReference type="Ensembl" id="ENSHCOT00000006447.1">
    <property type="protein sequence ID" value="ENSHCOP00000020337.1"/>
    <property type="gene ID" value="ENSHCOG00000006319.1"/>
</dbReference>
<evidence type="ECO:0000256" key="1">
    <source>
        <dbReference type="ARBA" id="ARBA00004141"/>
    </source>
</evidence>
<evidence type="ECO:0000256" key="15">
    <source>
        <dbReference type="RuleBase" id="RU000688"/>
    </source>
</evidence>
<evidence type="ECO:0000256" key="3">
    <source>
        <dbReference type="ARBA" id="ARBA00022473"/>
    </source>
</evidence>
<protein>
    <submittedName>
        <fullName evidence="18">Apelin receptor b</fullName>
    </submittedName>
</protein>
<dbReference type="InterPro" id="IPR017452">
    <property type="entry name" value="GPCR_Rhodpsn_7TM"/>
</dbReference>
<dbReference type="GO" id="GO:0007369">
    <property type="term" value="P:gastrulation"/>
    <property type="evidence" value="ECO:0007669"/>
    <property type="project" value="UniProtKB-KW"/>
</dbReference>
<reference evidence="18" key="2">
    <citation type="submission" date="2025-09" db="UniProtKB">
        <authorList>
            <consortium name="Ensembl"/>
        </authorList>
    </citation>
    <scope>IDENTIFICATION</scope>
</reference>
<dbReference type="Proteomes" id="UP000264820">
    <property type="component" value="Unplaced"/>
</dbReference>
<evidence type="ECO:0000256" key="9">
    <source>
        <dbReference type="ARBA" id="ARBA00023136"/>
    </source>
</evidence>
<keyword evidence="11 15" id="KW-0675">Receptor</keyword>
<dbReference type="PROSITE" id="PS50262">
    <property type="entry name" value="G_PROTEIN_RECEP_F1_2"/>
    <property type="match status" value="1"/>
</dbReference>
<feature type="domain" description="G-protein coupled receptors family 1 profile" evidence="17">
    <location>
        <begin position="48"/>
        <end position="313"/>
    </location>
</feature>
<dbReference type="GO" id="GO:0019957">
    <property type="term" value="F:C-C chemokine binding"/>
    <property type="evidence" value="ECO:0007669"/>
    <property type="project" value="TreeGrafter"/>
</dbReference>
<evidence type="ECO:0000256" key="16">
    <source>
        <dbReference type="SAM" id="Phobius"/>
    </source>
</evidence>
<dbReference type="InterPro" id="IPR000276">
    <property type="entry name" value="GPCR_Rhodpsn"/>
</dbReference>
<name>A0A3Q2Z2X8_HIPCM</name>
<comment type="similarity">
    <text evidence="15">Belongs to the G-protein coupled receptor 1 family.</text>
</comment>
<evidence type="ECO:0000256" key="10">
    <source>
        <dbReference type="ARBA" id="ARBA00023157"/>
    </source>
</evidence>
<dbReference type="PANTHER" id="PTHR10489">
    <property type="entry name" value="CELL ADHESION MOLECULE"/>
    <property type="match status" value="1"/>
</dbReference>
<comment type="subcellular location">
    <subcellularLocation>
        <location evidence="2">Cell membrane</location>
    </subcellularLocation>
    <subcellularLocation>
        <location evidence="1">Membrane</location>
        <topology evidence="1">Multi-pass membrane protein</topology>
    </subcellularLocation>
</comment>
<evidence type="ECO:0000256" key="5">
    <source>
        <dbReference type="ARBA" id="ARBA00022657"/>
    </source>
</evidence>
<dbReference type="Gene3D" id="1.20.1070.10">
    <property type="entry name" value="Rhodopsin 7-helix transmembrane proteins"/>
    <property type="match status" value="1"/>
</dbReference>
<keyword evidence="6 15" id="KW-0812">Transmembrane</keyword>
<dbReference type="GO" id="GO:0006955">
    <property type="term" value="P:immune response"/>
    <property type="evidence" value="ECO:0007669"/>
    <property type="project" value="TreeGrafter"/>
</dbReference>
<dbReference type="GO" id="GO:0019722">
    <property type="term" value="P:calcium-mediated signaling"/>
    <property type="evidence" value="ECO:0007669"/>
    <property type="project" value="TreeGrafter"/>
</dbReference>
<evidence type="ECO:0000256" key="14">
    <source>
        <dbReference type="ARBA" id="ARBA00023224"/>
    </source>
</evidence>
<accession>A0A3Q2Z2X8</accession>
<dbReference type="InterPro" id="IPR000248">
    <property type="entry name" value="ATII_rcpt"/>
</dbReference>
<evidence type="ECO:0000256" key="6">
    <source>
        <dbReference type="ARBA" id="ARBA00022692"/>
    </source>
</evidence>
<dbReference type="STRING" id="109280.ENSHCOP00000020337"/>
<evidence type="ECO:0000256" key="8">
    <source>
        <dbReference type="ARBA" id="ARBA00023040"/>
    </source>
</evidence>
<dbReference type="AlphaFoldDB" id="A0A3Q2Z2X8"/>
<keyword evidence="13" id="KW-0306">Gastrulation</keyword>
<dbReference type="Pfam" id="PF00001">
    <property type="entry name" value="7tm_1"/>
    <property type="match status" value="1"/>
</dbReference>
<feature type="transmembrane region" description="Helical" evidence="16">
    <location>
        <begin position="148"/>
        <end position="169"/>
    </location>
</feature>
<evidence type="ECO:0000313" key="18">
    <source>
        <dbReference type="Ensembl" id="ENSHCOP00000020337.1"/>
    </source>
</evidence>
<evidence type="ECO:0000256" key="7">
    <source>
        <dbReference type="ARBA" id="ARBA00022989"/>
    </source>
</evidence>
<dbReference type="GO" id="GO:0016493">
    <property type="term" value="F:C-C chemokine receptor activity"/>
    <property type="evidence" value="ECO:0007669"/>
    <property type="project" value="TreeGrafter"/>
</dbReference>
<organism evidence="18 19">
    <name type="scientific">Hippocampus comes</name>
    <name type="common">Tiger tail seahorse</name>
    <dbReference type="NCBI Taxonomy" id="109280"/>
    <lineage>
        <taxon>Eukaryota</taxon>
        <taxon>Metazoa</taxon>
        <taxon>Chordata</taxon>
        <taxon>Craniata</taxon>
        <taxon>Vertebrata</taxon>
        <taxon>Euteleostomi</taxon>
        <taxon>Actinopterygii</taxon>
        <taxon>Neopterygii</taxon>
        <taxon>Teleostei</taxon>
        <taxon>Neoteleostei</taxon>
        <taxon>Acanthomorphata</taxon>
        <taxon>Syngnathiaria</taxon>
        <taxon>Syngnathiformes</taxon>
        <taxon>Syngnathoidei</taxon>
        <taxon>Syngnathidae</taxon>
        <taxon>Hippocampus</taxon>
    </lineage>
</organism>
<dbReference type="GO" id="GO:0030593">
    <property type="term" value="P:neutrophil chemotaxis"/>
    <property type="evidence" value="ECO:0007669"/>
    <property type="project" value="TreeGrafter"/>
</dbReference>
<keyword evidence="8 15" id="KW-0297">G-protein coupled receptor</keyword>
<dbReference type="InterPro" id="IPR050119">
    <property type="entry name" value="CCR1-9-like"/>
</dbReference>
<dbReference type="SUPFAM" id="SSF81321">
    <property type="entry name" value="Family A G protein-coupled receptor-like"/>
    <property type="match status" value="1"/>
</dbReference>
<dbReference type="PRINTS" id="PR00237">
    <property type="entry name" value="GPCRRHODOPSN"/>
</dbReference>
<dbReference type="PROSITE" id="PS00237">
    <property type="entry name" value="G_PROTEIN_RECEP_F1_1"/>
    <property type="match status" value="1"/>
</dbReference>
<keyword evidence="9 16" id="KW-0472">Membrane</keyword>
<keyword evidence="19" id="KW-1185">Reference proteome</keyword>
<keyword evidence="4" id="KW-1003">Cell membrane</keyword>
<dbReference type="PRINTS" id="PR00241">
    <property type="entry name" value="ANGIOTENSINR"/>
</dbReference>
<keyword evidence="7 16" id="KW-1133">Transmembrane helix</keyword>
<keyword evidence="14 15" id="KW-0807">Transducer</keyword>
<feature type="transmembrane region" description="Helical" evidence="16">
    <location>
        <begin position="286"/>
        <end position="304"/>
    </location>
</feature>
<dbReference type="GO" id="GO:0001525">
    <property type="term" value="P:angiogenesis"/>
    <property type="evidence" value="ECO:0007669"/>
    <property type="project" value="UniProtKB-KW"/>
</dbReference>
<evidence type="ECO:0000256" key="11">
    <source>
        <dbReference type="ARBA" id="ARBA00023170"/>
    </source>
</evidence>
<evidence type="ECO:0000256" key="13">
    <source>
        <dbReference type="ARBA" id="ARBA00023218"/>
    </source>
</evidence>
<sequence length="367" mass="41945">MEQTESPQQYHDYEEMENYTMCDISEWTACPSLIPVLLMFIFILGLTGNSVVLYTVTQVQGKRRVAHIYIGNLALADLVFTVTLPLWAVYTAMDDHWPFGVALCKIISYMDLLSMYASIFLLTSMSFDRYQAIVHSLPSNHLCAGSHIGASLFSVWTLSGLLSVPALVFRNTQQDPMTNRTFCAMDYSLVVSNRHQESQWFAGLSLSLSTLGFLLPLLAMIVCYGLIGCTVMRHFHMWRKEDQRKWRLLKIIITVVVIFAACWLPYHVVRSTDALSELDLFPTSCAFQRFLLLAYPYTACLAYINSCLNPFLYAFFDLHFRSHCLGLLHLKKSHQTPTEVAVVSKVRPAGRNRPPRRFDQARRIILK</sequence>
<keyword evidence="10" id="KW-1015">Disulfide bond</keyword>
<dbReference type="PANTHER" id="PTHR10489:SF953">
    <property type="entry name" value="APELIN RECEPTOR"/>
    <property type="match status" value="1"/>
</dbReference>
<feature type="transmembrane region" description="Helical" evidence="16">
    <location>
        <begin position="200"/>
        <end position="227"/>
    </location>
</feature>
<evidence type="ECO:0000259" key="17">
    <source>
        <dbReference type="PROSITE" id="PS50262"/>
    </source>
</evidence>
<dbReference type="OMA" id="LCYCCIG"/>
<evidence type="ECO:0000256" key="2">
    <source>
        <dbReference type="ARBA" id="ARBA00004236"/>
    </source>
</evidence>
<feature type="transmembrane region" description="Helical" evidence="16">
    <location>
        <begin position="33"/>
        <end position="56"/>
    </location>
</feature>